<keyword evidence="1" id="KW-0004">4Fe-4S</keyword>
<dbReference type="GO" id="GO:0008616">
    <property type="term" value="P:tRNA queuosine(34) biosynthetic process"/>
    <property type="evidence" value="ECO:0007669"/>
    <property type="project" value="InterPro"/>
</dbReference>
<dbReference type="Gene3D" id="3.30.70.20">
    <property type="match status" value="1"/>
</dbReference>
<keyword evidence="1" id="KW-0408">Iron</keyword>
<dbReference type="KEGG" id="abut:Ami103574_05570"/>
<dbReference type="PROSITE" id="PS51379">
    <property type="entry name" value="4FE4S_FER_2"/>
    <property type="match status" value="2"/>
</dbReference>
<name>A0A858BU06_9FIRM</name>
<organism evidence="3 4">
    <name type="scientific">Aminipila butyrica</name>
    <dbReference type="NCBI Taxonomy" id="433296"/>
    <lineage>
        <taxon>Bacteria</taxon>
        <taxon>Bacillati</taxon>
        <taxon>Bacillota</taxon>
        <taxon>Clostridia</taxon>
        <taxon>Peptostreptococcales</taxon>
        <taxon>Anaerovoracaceae</taxon>
        <taxon>Aminipila</taxon>
    </lineage>
</organism>
<evidence type="ECO:0000256" key="1">
    <source>
        <dbReference type="ARBA" id="ARBA00022485"/>
    </source>
</evidence>
<dbReference type="SUPFAM" id="SSF54862">
    <property type="entry name" value="4Fe-4S ferredoxins"/>
    <property type="match status" value="1"/>
</dbReference>
<dbReference type="GO" id="GO:0052693">
    <property type="term" value="F:epoxyqueuosine reductase activity"/>
    <property type="evidence" value="ECO:0007669"/>
    <property type="project" value="TreeGrafter"/>
</dbReference>
<keyword evidence="4" id="KW-1185">Reference proteome</keyword>
<dbReference type="Proteomes" id="UP000466848">
    <property type="component" value="Chromosome"/>
</dbReference>
<proteinExistence type="predicted"/>
<evidence type="ECO:0000259" key="2">
    <source>
        <dbReference type="PROSITE" id="PS51379"/>
    </source>
</evidence>
<gene>
    <name evidence="3" type="ORF">Ami103574_05570</name>
</gene>
<protein>
    <submittedName>
        <fullName evidence="3">Epoxyqueuosine reductase</fullName>
    </submittedName>
</protein>
<dbReference type="PANTHER" id="PTHR30002:SF4">
    <property type="entry name" value="EPOXYQUEUOSINE REDUCTASE"/>
    <property type="match status" value="1"/>
</dbReference>
<evidence type="ECO:0000313" key="3">
    <source>
        <dbReference type="EMBL" id="QIB68822.1"/>
    </source>
</evidence>
<reference evidence="3 4" key="1">
    <citation type="submission" date="2020-02" db="EMBL/GenBank/DDBJ databases">
        <authorList>
            <person name="Kim Y.B."/>
            <person name="Roh S.W."/>
        </authorList>
    </citation>
    <scope>NUCLEOTIDE SEQUENCE [LARGE SCALE GENOMIC DNA]</scope>
    <source>
        <strain evidence="3 4">DSM 103574</strain>
    </source>
</reference>
<dbReference type="EMBL" id="CP048649">
    <property type="protein sequence ID" value="QIB68822.1"/>
    <property type="molecule type" value="Genomic_DNA"/>
</dbReference>
<dbReference type="PANTHER" id="PTHR30002">
    <property type="entry name" value="EPOXYQUEUOSINE REDUCTASE"/>
    <property type="match status" value="1"/>
</dbReference>
<dbReference type="InterPro" id="IPR004453">
    <property type="entry name" value="QueG"/>
</dbReference>
<accession>A0A858BU06</accession>
<dbReference type="Pfam" id="PF13484">
    <property type="entry name" value="Fer4_16"/>
    <property type="match status" value="1"/>
</dbReference>
<keyword evidence="1" id="KW-0479">Metal-binding</keyword>
<feature type="domain" description="4Fe-4S ferredoxin-type" evidence="2">
    <location>
        <begin position="174"/>
        <end position="204"/>
    </location>
</feature>
<dbReference type="GO" id="GO:0051539">
    <property type="term" value="F:4 iron, 4 sulfur cluster binding"/>
    <property type="evidence" value="ECO:0007669"/>
    <property type="project" value="UniProtKB-KW"/>
</dbReference>
<dbReference type="RefSeq" id="WP_163065685.1">
    <property type="nucleotide sequence ID" value="NZ_CP048649.1"/>
</dbReference>
<feature type="domain" description="4Fe-4S ferredoxin-type" evidence="2">
    <location>
        <begin position="225"/>
        <end position="255"/>
    </location>
</feature>
<keyword evidence="1" id="KW-0411">Iron-sulfur</keyword>
<evidence type="ECO:0000313" key="4">
    <source>
        <dbReference type="Proteomes" id="UP000466848"/>
    </source>
</evidence>
<dbReference type="AlphaFoldDB" id="A0A858BU06"/>
<dbReference type="InterPro" id="IPR017896">
    <property type="entry name" value="4Fe4S_Fe-S-bd"/>
</dbReference>
<sequence length="343" mass="39526">MKRKNIVKSIQEKAYQLGYEKCGIIPLDRMDGFEEKFAERIEKIPASQPFYENQRRLLEFREKYPWAKSVIVLNLPFNHYRVPESLTHRVARSYLFDNRMNPQSAEYQSSMAMGEYLQSLGLRVDCNRNFGAVGMRWAAMEAGVGLVRKNNFLYTESGSWVHLEGFLIDQELELIEKTDIPVCPPGCSRCVEACPTRALQGPYLLQPMACISFLTTFGGRSLTDQTIWKQFGSCIYGCDICQEVCPMNKGKAQGTTDFPGLTELEPLLNPAYILAMTEKEYQEKIQPKFFYLRPDELWKWQVNVLWFMVNNGVEKYKEVLVAACSHEQEKVRALAQAMCGEFF</sequence>